<accession>A0A1A8WQJ8</accession>
<feature type="compositionally biased region" description="Polar residues" evidence="1">
    <location>
        <begin position="88"/>
        <end position="100"/>
    </location>
</feature>
<gene>
    <name evidence="2" type="ORF">PMALA_040240</name>
</gene>
<feature type="region of interest" description="Disordered" evidence="1">
    <location>
        <begin position="43"/>
        <end position="72"/>
    </location>
</feature>
<dbReference type="Proteomes" id="UP000078597">
    <property type="component" value="Unassembled WGS sequence"/>
</dbReference>
<sequence length="123" mass="14131">MSIEASLNKNYKNKDPKILFPTNTNCNIRIPQTFIREPICIKSNPIKHRESEPDADEKISESTKSSHTDRLETKITKIENNQFEYINSTQKKTSELFTGSRTKKLEISSNNTSSRKNPEVSRA</sequence>
<organism evidence="2 3">
    <name type="scientific">Plasmodium malariae</name>
    <dbReference type="NCBI Taxonomy" id="5858"/>
    <lineage>
        <taxon>Eukaryota</taxon>
        <taxon>Sar</taxon>
        <taxon>Alveolata</taxon>
        <taxon>Apicomplexa</taxon>
        <taxon>Aconoidasida</taxon>
        <taxon>Haemosporida</taxon>
        <taxon>Plasmodiidae</taxon>
        <taxon>Plasmodium</taxon>
        <taxon>Plasmodium (Plasmodium)</taxon>
    </lineage>
</organism>
<evidence type="ECO:0000256" key="1">
    <source>
        <dbReference type="SAM" id="MobiDB-lite"/>
    </source>
</evidence>
<protein>
    <submittedName>
        <fullName evidence="2">Uncharacterized protein</fullName>
    </submittedName>
</protein>
<dbReference type="AlphaFoldDB" id="A0A1A8WQJ8"/>
<name>A0A1A8WQJ8_PLAMA</name>
<feature type="compositionally biased region" description="Basic and acidic residues" evidence="1">
    <location>
        <begin position="47"/>
        <end position="72"/>
    </location>
</feature>
<evidence type="ECO:0000313" key="2">
    <source>
        <dbReference type="EMBL" id="SBS93596.1"/>
    </source>
</evidence>
<reference evidence="3" key="1">
    <citation type="submission" date="2016-05" db="EMBL/GenBank/DDBJ databases">
        <authorList>
            <person name="Naeem Raeece"/>
        </authorList>
    </citation>
    <scope>NUCLEOTIDE SEQUENCE [LARGE SCALE GENOMIC DNA]</scope>
</reference>
<evidence type="ECO:0000313" key="3">
    <source>
        <dbReference type="Proteomes" id="UP000078597"/>
    </source>
</evidence>
<proteinExistence type="predicted"/>
<dbReference type="EMBL" id="FLQW01002557">
    <property type="protein sequence ID" value="SBS93596.1"/>
    <property type="molecule type" value="Genomic_DNA"/>
</dbReference>
<feature type="region of interest" description="Disordered" evidence="1">
    <location>
        <begin position="88"/>
        <end position="123"/>
    </location>
</feature>